<dbReference type="CDD" id="cd00054">
    <property type="entry name" value="EGF_CA"/>
    <property type="match status" value="1"/>
</dbReference>
<keyword evidence="1" id="KW-0245">EGF-like domain</keyword>
<organism evidence="4 5">
    <name type="scientific">Necator americanus</name>
    <name type="common">Human hookworm</name>
    <dbReference type="NCBI Taxonomy" id="51031"/>
    <lineage>
        <taxon>Eukaryota</taxon>
        <taxon>Metazoa</taxon>
        <taxon>Ecdysozoa</taxon>
        <taxon>Nematoda</taxon>
        <taxon>Chromadorea</taxon>
        <taxon>Rhabditida</taxon>
        <taxon>Rhabditina</taxon>
        <taxon>Rhabditomorpha</taxon>
        <taxon>Strongyloidea</taxon>
        <taxon>Ancylostomatidae</taxon>
        <taxon>Bunostominae</taxon>
        <taxon>Necator</taxon>
    </lineage>
</organism>
<dbReference type="Gene3D" id="1.10.10.10">
    <property type="entry name" value="Winged helix-like DNA-binding domain superfamily/Winged helix DNA-binding domain"/>
    <property type="match status" value="1"/>
</dbReference>
<keyword evidence="5" id="KW-1185">Reference proteome</keyword>
<feature type="transmembrane region" description="Helical" evidence="2">
    <location>
        <begin position="603"/>
        <end position="623"/>
    </location>
</feature>
<dbReference type="Pfam" id="PF17906">
    <property type="entry name" value="HTH_48"/>
    <property type="match status" value="1"/>
</dbReference>
<comment type="caution">
    <text evidence="1">Lacks conserved residue(s) required for the propagation of feature annotation.</text>
</comment>
<dbReference type="Gene3D" id="2.10.25.10">
    <property type="entry name" value="Laminin"/>
    <property type="match status" value="1"/>
</dbReference>
<proteinExistence type="predicted"/>
<name>A0ABR1E8E6_NECAM</name>
<sequence>MSRNFKPSSLHLRNVILFLHLSGQEPADIDRRLKEVYKEHAAARSAVYMWHSKFTSGDYSIEDEDRSGRPMELDLGLLRRQVEADPYQTTCELAVALGVNQTTVVRGLKSIGKARKLGRWVPHALTQYEMDCRVNTALSLLTLKRTHTWLEHLVTGGEKWIDNGLTKALGFCQASDNSDLARQTDFLNPEVIRITRELSQHMHISTSRFFINERTFRHRGKLRLVDISATDGSTLTINSTVSANEVVRDVAALCRRTKHCSSFSCELSDFAEFGKEKELIIPRDLTIMNIGETIKFSCASPESNTVITFSCGERGYIRPHPSQVNCKVKDTNEDLEGVEISWNTKVQTSCEKCHALGTASCSIEPEGFSCICNEGWTGHRCFSAPDMCKLQKWNCGQNGKCVTTIDQAYCACDEGFGGTHCEISKVHMSFNGQNESSFMSAGTASVIVLTASETFLMIGKALLLIHIPRMEPDPQASYQEIRSTFLMCAGYLFLFLHHPGLLLLDMYKCTLAWYGTTTFYSLALTTYALEAINAYEVMIVEQRNVWSHNIDEKKSWYYGFTFRLLFSFAAVGGAVVAVGISAFSQVTTQWTCMGIYSQSSTNLWLPLVLLDLILTLAASTYSYKASFIQWYLPQYEEKMEKNAEKLDLAAWNNVDKCKRDIYFTFIGPWLLCGVWVLQAASSYRTMDTFLNLLTVIIPLIYAACNILQSVVTTPTIYSAAIQLAMRAMPESISPECDPVTMWTKREVLERSKIRKSGGKVEGLQNNAMYPWTPAFEDYLPKSKRARIRRCWMRTYARLRIEEESRTKSELIWGVFVKEIYDHGIYERSKPVLDQLRYLFKCWVVQTYRRDPKKDSDSVQPRRTRVDEELEYLLSNYYKVLNSLSVFRRSSPSHIQKSDYCNSIENYLKTCDTYDPFLMCMINSLDRNGNTQQVPLLRTPLKMLSIQVLDNMQLASEEENTISHPNMRRNAEPNSPTWMLTREEKTTEELRGFSNRVWEMAKQNWDYIQRSKAL</sequence>
<dbReference type="PANTHER" id="PTHR46060">
    <property type="entry name" value="MARINER MOS1 TRANSPOSASE-LIKE PROTEIN"/>
    <property type="match status" value="1"/>
</dbReference>
<dbReference type="InterPro" id="IPR036388">
    <property type="entry name" value="WH-like_DNA-bd_sf"/>
</dbReference>
<dbReference type="PROSITE" id="PS00022">
    <property type="entry name" value="EGF_1"/>
    <property type="match status" value="2"/>
</dbReference>
<feature type="transmembrane region" description="Helical" evidence="2">
    <location>
        <begin position="556"/>
        <end position="583"/>
    </location>
</feature>
<dbReference type="Proteomes" id="UP001303046">
    <property type="component" value="Unassembled WGS sequence"/>
</dbReference>
<feature type="disulfide bond" evidence="1">
    <location>
        <begin position="412"/>
        <end position="421"/>
    </location>
</feature>
<feature type="transmembrane region" description="Helical" evidence="2">
    <location>
        <begin position="438"/>
        <end position="463"/>
    </location>
</feature>
<keyword evidence="1" id="KW-1015">Disulfide bond</keyword>
<dbReference type="SMART" id="SM00181">
    <property type="entry name" value="EGF"/>
    <property type="match status" value="2"/>
</dbReference>
<gene>
    <name evidence="4" type="primary">Necator_chrV.g20828</name>
    <name evidence="4" type="ORF">RB195_016035</name>
</gene>
<dbReference type="InterPro" id="IPR041426">
    <property type="entry name" value="Mos1_HTH"/>
</dbReference>
<dbReference type="InterPro" id="IPR052709">
    <property type="entry name" value="Transposase-MT_Hybrid"/>
</dbReference>
<feature type="transmembrane region" description="Helical" evidence="2">
    <location>
        <begin position="661"/>
        <end position="683"/>
    </location>
</feature>
<keyword evidence="2" id="KW-0812">Transmembrane</keyword>
<feature type="transmembrane region" description="Helical" evidence="2">
    <location>
        <begin position="510"/>
        <end position="535"/>
    </location>
</feature>
<evidence type="ECO:0000313" key="5">
    <source>
        <dbReference type="Proteomes" id="UP001303046"/>
    </source>
</evidence>
<dbReference type="EMBL" id="JAVFWL010000005">
    <property type="protein sequence ID" value="KAK6758565.1"/>
    <property type="molecule type" value="Genomic_DNA"/>
</dbReference>
<dbReference type="Gene3D" id="1.10.10.1450">
    <property type="match status" value="1"/>
</dbReference>
<dbReference type="SUPFAM" id="SSF57184">
    <property type="entry name" value="Growth factor receptor domain"/>
    <property type="match status" value="1"/>
</dbReference>
<feature type="domain" description="EGF-like" evidence="3">
    <location>
        <begin position="384"/>
        <end position="422"/>
    </location>
</feature>
<reference evidence="4 5" key="1">
    <citation type="submission" date="2023-08" db="EMBL/GenBank/DDBJ databases">
        <title>A Necator americanus chromosomal reference genome.</title>
        <authorList>
            <person name="Ilik V."/>
            <person name="Petrzelkova K.J."/>
            <person name="Pardy F."/>
            <person name="Fuh T."/>
            <person name="Niatou-Singa F.S."/>
            <person name="Gouil Q."/>
            <person name="Baker L."/>
            <person name="Ritchie M.E."/>
            <person name="Jex A.R."/>
            <person name="Gazzola D."/>
            <person name="Li H."/>
            <person name="Toshio Fujiwara R."/>
            <person name="Zhan B."/>
            <person name="Aroian R.V."/>
            <person name="Pafco B."/>
            <person name="Schwarz E.M."/>
        </authorList>
    </citation>
    <scope>NUCLEOTIDE SEQUENCE [LARGE SCALE GENOMIC DNA]</scope>
    <source>
        <strain evidence="4 5">Aroian</strain>
        <tissue evidence="4">Whole animal</tissue>
    </source>
</reference>
<feature type="transmembrane region" description="Helical" evidence="2">
    <location>
        <begin position="689"/>
        <end position="707"/>
    </location>
</feature>
<evidence type="ECO:0000256" key="2">
    <source>
        <dbReference type="SAM" id="Phobius"/>
    </source>
</evidence>
<dbReference type="PROSITE" id="PS50026">
    <property type="entry name" value="EGF_3"/>
    <property type="match status" value="1"/>
</dbReference>
<protein>
    <recommendedName>
        <fullName evidence="3">EGF-like domain-containing protein</fullName>
    </recommendedName>
</protein>
<dbReference type="PROSITE" id="PS01186">
    <property type="entry name" value="EGF_2"/>
    <property type="match status" value="2"/>
</dbReference>
<dbReference type="PANTHER" id="PTHR46060:SF2">
    <property type="entry name" value="HISTONE-LYSINE N-METHYLTRANSFERASE SETMAR"/>
    <property type="match status" value="1"/>
</dbReference>
<dbReference type="InterPro" id="IPR009030">
    <property type="entry name" value="Growth_fac_rcpt_cys_sf"/>
</dbReference>
<dbReference type="InterPro" id="IPR000742">
    <property type="entry name" value="EGF"/>
</dbReference>
<accession>A0ABR1E8E6</accession>
<keyword evidence="2" id="KW-1133">Transmembrane helix</keyword>
<evidence type="ECO:0000256" key="1">
    <source>
        <dbReference type="PROSITE-ProRule" id="PRU00076"/>
    </source>
</evidence>
<comment type="caution">
    <text evidence="4">The sequence shown here is derived from an EMBL/GenBank/DDBJ whole genome shotgun (WGS) entry which is preliminary data.</text>
</comment>
<keyword evidence="2" id="KW-0472">Membrane</keyword>
<evidence type="ECO:0000259" key="3">
    <source>
        <dbReference type="PROSITE" id="PS50026"/>
    </source>
</evidence>
<feature type="transmembrane region" description="Helical" evidence="2">
    <location>
        <begin position="484"/>
        <end position="504"/>
    </location>
</feature>
<evidence type="ECO:0000313" key="4">
    <source>
        <dbReference type="EMBL" id="KAK6758565.1"/>
    </source>
</evidence>